<dbReference type="AlphaFoldDB" id="A0A813KYR1"/>
<evidence type="ECO:0000313" key="2">
    <source>
        <dbReference type="EMBL" id="CAE8716563.1"/>
    </source>
</evidence>
<dbReference type="EMBL" id="CAJNNW010032988">
    <property type="protein sequence ID" value="CAE8716563.1"/>
    <property type="molecule type" value="Genomic_DNA"/>
</dbReference>
<evidence type="ECO:0000313" key="3">
    <source>
        <dbReference type="Proteomes" id="UP000626109"/>
    </source>
</evidence>
<organism evidence="2 3">
    <name type="scientific">Polarella glacialis</name>
    <name type="common">Dinoflagellate</name>
    <dbReference type="NCBI Taxonomy" id="89957"/>
    <lineage>
        <taxon>Eukaryota</taxon>
        <taxon>Sar</taxon>
        <taxon>Alveolata</taxon>
        <taxon>Dinophyceae</taxon>
        <taxon>Suessiales</taxon>
        <taxon>Suessiaceae</taxon>
        <taxon>Polarella</taxon>
    </lineage>
</organism>
<accession>A0A813KYR1</accession>
<feature type="non-terminal residue" evidence="2">
    <location>
        <position position="1"/>
    </location>
</feature>
<protein>
    <submittedName>
        <fullName evidence="2">Uncharacterized protein</fullName>
    </submittedName>
</protein>
<proteinExistence type="predicted"/>
<feature type="non-terminal residue" evidence="2">
    <location>
        <position position="223"/>
    </location>
</feature>
<feature type="region of interest" description="Disordered" evidence="1">
    <location>
        <begin position="190"/>
        <end position="223"/>
    </location>
</feature>
<comment type="caution">
    <text evidence="2">The sequence shown here is derived from an EMBL/GenBank/DDBJ whole genome shotgun (WGS) entry which is preliminary data.</text>
</comment>
<name>A0A813KYR1_POLGL</name>
<evidence type="ECO:0000256" key="1">
    <source>
        <dbReference type="SAM" id="MobiDB-lite"/>
    </source>
</evidence>
<reference evidence="2" key="1">
    <citation type="submission" date="2021-02" db="EMBL/GenBank/DDBJ databases">
        <authorList>
            <person name="Dougan E. K."/>
            <person name="Rhodes N."/>
            <person name="Thang M."/>
            <person name="Chan C."/>
        </authorList>
    </citation>
    <scope>NUCLEOTIDE SEQUENCE</scope>
</reference>
<feature type="compositionally biased region" description="Basic and acidic residues" evidence="1">
    <location>
        <begin position="190"/>
        <end position="214"/>
    </location>
</feature>
<sequence length="223" mass="26672">FQDDDAEKAEEADKGALNYQESKDFNGECFLINVYDNTKKRAVTFEVYGLDTQDTLHLQYTYQEFDGLFRFNAELMNPNRKDGRFHWVAQRLGIAAVGKERKLKLNPEPTEEVPQLPTYETVRKIPTGRMDLKERQRLREQMDMLDIKRNENIAKKKAASRQKFLKHVFWLKQEDERIKKVRDVKLAAEREQRIHMKEESEQKIEEADNNEKEKQRHRRKNVE</sequence>
<dbReference type="Proteomes" id="UP000626109">
    <property type="component" value="Unassembled WGS sequence"/>
</dbReference>
<gene>
    <name evidence="2" type="ORF">PGLA2088_LOCUS39105</name>
</gene>